<dbReference type="EMBL" id="FOEG01000002">
    <property type="protein sequence ID" value="SEO69248.1"/>
    <property type="molecule type" value="Genomic_DNA"/>
</dbReference>
<protein>
    <submittedName>
        <fullName evidence="2">Mu-like prophage major head subunit gpT</fullName>
    </submittedName>
</protein>
<accession>A0A1H8RSV3</accession>
<reference evidence="2 3" key="1">
    <citation type="submission" date="2016-10" db="EMBL/GenBank/DDBJ databases">
        <authorList>
            <person name="de Groot N.N."/>
        </authorList>
    </citation>
    <scope>NUCLEOTIDE SEQUENCE [LARGE SCALE GENOMIC DNA]</scope>
    <source>
        <strain evidence="2 3">CGMCC 1.6291</strain>
    </source>
</reference>
<keyword evidence="3" id="KW-1185">Reference proteome</keyword>
<gene>
    <name evidence="2" type="ORF">SAMN04488052_102216</name>
</gene>
<dbReference type="OrthoDB" id="9804833at2"/>
<dbReference type="STRING" id="406100.SAMN04488052_102216"/>
<name>A0A1H8RSV3_9GAMM</name>
<dbReference type="Proteomes" id="UP000199657">
    <property type="component" value="Unassembled WGS sequence"/>
</dbReference>
<organism evidence="2 3">
    <name type="scientific">Aquisalimonas asiatica</name>
    <dbReference type="NCBI Taxonomy" id="406100"/>
    <lineage>
        <taxon>Bacteria</taxon>
        <taxon>Pseudomonadati</taxon>
        <taxon>Pseudomonadota</taxon>
        <taxon>Gammaproteobacteria</taxon>
        <taxon>Chromatiales</taxon>
        <taxon>Ectothiorhodospiraceae</taxon>
        <taxon>Aquisalimonas</taxon>
    </lineage>
</organism>
<evidence type="ECO:0000313" key="2">
    <source>
        <dbReference type="EMBL" id="SEO69248.1"/>
    </source>
</evidence>
<dbReference type="RefSeq" id="WP_091640786.1">
    <property type="nucleotide sequence ID" value="NZ_FOEG01000002.1"/>
</dbReference>
<feature type="domain" description="Bacteriophage Mu GpT" evidence="1">
    <location>
        <begin position="8"/>
        <end position="302"/>
    </location>
</feature>
<dbReference type="Pfam" id="PF10124">
    <property type="entry name" value="Mu-like_gpT"/>
    <property type="match status" value="1"/>
</dbReference>
<dbReference type="InterPro" id="IPR018774">
    <property type="entry name" value="Phage_Mu_GpT"/>
</dbReference>
<proteinExistence type="predicted"/>
<evidence type="ECO:0000259" key="1">
    <source>
        <dbReference type="Pfam" id="PF10124"/>
    </source>
</evidence>
<sequence>MIITPDVLSALKTGFRRQFQDGLEIAESAWGRVATRVPSSTRSNTYGWLGQFPTFREWVGERQIRDMAAHGYQIENKLWESTVGVKRVDVEDDNVGIYVPLFQEMGRAAAVHPDELVFGLLKRAHEEHCYDGQNFFDDEHPVYPEVDGTGDAEFVSNQDIPESDPGDSWYLLDVTRAIKPLIFQERIPPELQAMVDESDERVFMEDEFRYGVRARSNVGFGFWQMAFRSRQPLTKESYGTARAAMMNMKADGGRPLAIRPTLLVVPPNLEQAGLEVLKAERAINGATNVYRDSADLLVTPWLT</sequence>
<evidence type="ECO:0000313" key="3">
    <source>
        <dbReference type="Proteomes" id="UP000199657"/>
    </source>
</evidence>
<dbReference type="AlphaFoldDB" id="A0A1H8RSV3"/>